<dbReference type="AlphaFoldDB" id="A0A409Y8V4"/>
<dbReference type="OrthoDB" id="3029306at2759"/>
<dbReference type="EMBL" id="NHTK01001362">
    <property type="protein sequence ID" value="PPQ99341.1"/>
    <property type="molecule type" value="Genomic_DNA"/>
</dbReference>
<comment type="caution">
    <text evidence="3">The sequence shown here is derived from an EMBL/GenBank/DDBJ whole genome shotgun (WGS) entry which is preliminary data.</text>
</comment>
<proteinExistence type="predicted"/>
<keyword evidence="4" id="KW-1185">Reference proteome</keyword>
<feature type="compositionally biased region" description="Polar residues" evidence="1">
    <location>
        <begin position="359"/>
        <end position="377"/>
    </location>
</feature>
<name>A0A409Y8V4_9AGAR</name>
<dbReference type="Proteomes" id="UP000284842">
    <property type="component" value="Unassembled WGS sequence"/>
</dbReference>
<feature type="transmembrane region" description="Helical" evidence="2">
    <location>
        <begin position="316"/>
        <end position="338"/>
    </location>
</feature>
<feature type="region of interest" description="Disordered" evidence="1">
    <location>
        <begin position="425"/>
        <end position="448"/>
    </location>
</feature>
<feature type="compositionally biased region" description="Basic and acidic residues" evidence="1">
    <location>
        <begin position="346"/>
        <end position="358"/>
    </location>
</feature>
<organism evidence="3 4">
    <name type="scientific">Panaeolus cyanescens</name>
    <dbReference type="NCBI Taxonomy" id="181874"/>
    <lineage>
        <taxon>Eukaryota</taxon>
        <taxon>Fungi</taxon>
        <taxon>Dikarya</taxon>
        <taxon>Basidiomycota</taxon>
        <taxon>Agaricomycotina</taxon>
        <taxon>Agaricomycetes</taxon>
        <taxon>Agaricomycetidae</taxon>
        <taxon>Agaricales</taxon>
        <taxon>Agaricineae</taxon>
        <taxon>Galeropsidaceae</taxon>
        <taxon>Panaeolus</taxon>
    </lineage>
</organism>
<gene>
    <name evidence="3" type="ORF">CVT24_009155</name>
</gene>
<sequence length="448" mass="49511">MSGTSLTSWREIVVLNESPHLRHEGDWVSARTTTHMTPLSDRLLTVTEGKKGSIFYEFSRASRLVVQGYYRTPSTKNGEHFNLACAVEPEAGTQVTVLQRVSGWSYDSYALCEVQNLSPSTNYILNITLESIRGQEIWFDALRLDPEPAANLDDALVNMHHQHPMIQYDAGWENGHYPQTRDVAHFTNKTGSIMKLDFNGTSLKWYTLWNVILDPQKNLVSEASWRLDNGEAHKFITNVASDVFGFQSHQLIFEIANLSPGLHHLEVTHHGNESSRPLSLSNLVIQSAVASVSSTMDLPIPSMDGSSGGLSNSTKIAIALSTSITALVVLAVILVFLYRNQRGVSRRKEDEDNLDNSRNEPISSSSLQAMDPTTSLKGTPVMSSEAYPHEAITITFWYHCTLQALELARIESILSPLPAPKPSPLMSSQPLAAGLDDLLPPYQAQAPS</sequence>
<keyword evidence="2" id="KW-1133">Transmembrane helix</keyword>
<evidence type="ECO:0000256" key="1">
    <source>
        <dbReference type="SAM" id="MobiDB-lite"/>
    </source>
</evidence>
<protein>
    <submittedName>
        <fullName evidence="3">Uncharacterized protein</fullName>
    </submittedName>
</protein>
<evidence type="ECO:0000313" key="4">
    <source>
        <dbReference type="Proteomes" id="UP000284842"/>
    </source>
</evidence>
<keyword evidence="2" id="KW-0812">Transmembrane</keyword>
<feature type="compositionally biased region" description="Low complexity" evidence="1">
    <location>
        <begin position="425"/>
        <end position="441"/>
    </location>
</feature>
<accession>A0A409Y8V4</accession>
<feature type="region of interest" description="Disordered" evidence="1">
    <location>
        <begin position="346"/>
        <end position="381"/>
    </location>
</feature>
<dbReference type="Gene3D" id="2.60.120.260">
    <property type="entry name" value="Galactose-binding domain-like"/>
    <property type="match status" value="1"/>
</dbReference>
<reference evidence="3 4" key="1">
    <citation type="journal article" date="2018" name="Evol. Lett.">
        <title>Horizontal gene cluster transfer increased hallucinogenic mushroom diversity.</title>
        <authorList>
            <person name="Reynolds H.T."/>
            <person name="Vijayakumar V."/>
            <person name="Gluck-Thaler E."/>
            <person name="Korotkin H.B."/>
            <person name="Matheny P.B."/>
            <person name="Slot J.C."/>
        </authorList>
    </citation>
    <scope>NUCLEOTIDE SEQUENCE [LARGE SCALE GENOMIC DNA]</scope>
    <source>
        <strain evidence="3 4">2629</strain>
    </source>
</reference>
<dbReference type="InParanoid" id="A0A409Y8V4"/>
<evidence type="ECO:0000313" key="3">
    <source>
        <dbReference type="EMBL" id="PPQ99341.1"/>
    </source>
</evidence>
<keyword evidence="2" id="KW-0472">Membrane</keyword>
<evidence type="ECO:0000256" key="2">
    <source>
        <dbReference type="SAM" id="Phobius"/>
    </source>
</evidence>